<protein>
    <recommendedName>
        <fullName evidence="3">Sel1 repeat-containing protein</fullName>
    </recommendedName>
</protein>
<evidence type="ECO:0008006" key="3">
    <source>
        <dbReference type="Google" id="ProtNLM"/>
    </source>
</evidence>
<dbReference type="Proteomes" id="UP000219374">
    <property type="component" value="Unassembled WGS sequence"/>
</dbReference>
<dbReference type="EMBL" id="OCND01000023">
    <property type="protein sequence ID" value="SOD57962.1"/>
    <property type="molecule type" value="Genomic_DNA"/>
</dbReference>
<reference evidence="1 2" key="1">
    <citation type="submission" date="2017-09" db="EMBL/GenBank/DDBJ databases">
        <authorList>
            <person name="Ehlers B."/>
            <person name="Leendertz F.H."/>
        </authorList>
    </citation>
    <scope>NUCLEOTIDE SEQUENCE [LARGE SCALE GENOMIC DNA]</scope>
    <source>
        <strain evidence="1 2">CGMCC 1.10978</strain>
    </source>
</reference>
<accession>A0A286DGU2</accession>
<sequence>MKELANYYILSVGDEAEGIAWIEKAGDAGDEKARDTVIRFLSKNETPENQARLMELKRRWGR</sequence>
<evidence type="ECO:0000313" key="1">
    <source>
        <dbReference type="EMBL" id="SOD57962.1"/>
    </source>
</evidence>
<name>A0A286DGU2_9GAMM</name>
<organism evidence="1 2">
    <name type="scientific">Pseudoxanthomonas wuyuanensis</name>
    <dbReference type="NCBI Taxonomy" id="1073196"/>
    <lineage>
        <taxon>Bacteria</taxon>
        <taxon>Pseudomonadati</taxon>
        <taxon>Pseudomonadota</taxon>
        <taxon>Gammaproteobacteria</taxon>
        <taxon>Lysobacterales</taxon>
        <taxon>Lysobacteraceae</taxon>
        <taxon>Pseudoxanthomonas</taxon>
    </lineage>
</organism>
<gene>
    <name evidence="1" type="ORF">SAMN06296416_1232</name>
</gene>
<keyword evidence="2" id="KW-1185">Reference proteome</keyword>
<dbReference type="AlphaFoldDB" id="A0A286DGU2"/>
<evidence type="ECO:0000313" key="2">
    <source>
        <dbReference type="Proteomes" id="UP000219374"/>
    </source>
</evidence>
<proteinExistence type="predicted"/>